<evidence type="ECO:0000313" key="1">
    <source>
        <dbReference type="EMBL" id="GAA1626610.1"/>
    </source>
</evidence>
<organism evidence="1 2">
    <name type="scientific">Kribbella alba</name>
    <dbReference type="NCBI Taxonomy" id="190197"/>
    <lineage>
        <taxon>Bacteria</taxon>
        <taxon>Bacillati</taxon>
        <taxon>Actinomycetota</taxon>
        <taxon>Actinomycetes</taxon>
        <taxon>Propionibacteriales</taxon>
        <taxon>Kribbellaceae</taxon>
        <taxon>Kribbella</taxon>
    </lineage>
</organism>
<gene>
    <name evidence="1" type="ORF">GCM10009744_13140</name>
</gene>
<dbReference type="EMBL" id="BAAANE010000003">
    <property type="protein sequence ID" value="GAA1626610.1"/>
    <property type="molecule type" value="Genomic_DNA"/>
</dbReference>
<dbReference type="Proteomes" id="UP001501319">
    <property type="component" value="Unassembled WGS sequence"/>
</dbReference>
<protein>
    <submittedName>
        <fullName evidence="1">Uncharacterized protein</fullName>
    </submittedName>
</protein>
<dbReference type="RefSeq" id="WP_344109858.1">
    <property type="nucleotide sequence ID" value="NZ_BAAANE010000003.1"/>
</dbReference>
<name>A0ABN2F1Z5_9ACTN</name>
<evidence type="ECO:0000313" key="2">
    <source>
        <dbReference type="Proteomes" id="UP001501319"/>
    </source>
</evidence>
<keyword evidence="2" id="KW-1185">Reference proteome</keyword>
<comment type="caution">
    <text evidence="1">The sequence shown here is derived from an EMBL/GenBank/DDBJ whole genome shotgun (WGS) entry which is preliminary data.</text>
</comment>
<sequence length="78" mass="8621">MAALDILREHWLGLGTDLLVRATRSICDGSLLNADSGRADTRARIEDWAGVLVLYDPAVLQPRDFEPGNEPQQVRFSA</sequence>
<accession>A0ABN2F1Z5</accession>
<proteinExistence type="predicted"/>
<reference evidence="1 2" key="1">
    <citation type="journal article" date="2019" name="Int. J. Syst. Evol. Microbiol.">
        <title>The Global Catalogue of Microorganisms (GCM) 10K type strain sequencing project: providing services to taxonomists for standard genome sequencing and annotation.</title>
        <authorList>
            <consortium name="The Broad Institute Genomics Platform"/>
            <consortium name="The Broad Institute Genome Sequencing Center for Infectious Disease"/>
            <person name="Wu L."/>
            <person name="Ma J."/>
        </authorList>
    </citation>
    <scope>NUCLEOTIDE SEQUENCE [LARGE SCALE GENOMIC DNA]</scope>
    <source>
        <strain evidence="1 2">JCM 14306</strain>
    </source>
</reference>